<protein>
    <submittedName>
        <fullName evidence="2">Uncharacterized protein</fullName>
    </submittedName>
</protein>
<name>A0A5C5YUH8_9BACT</name>
<feature type="signal peptide" evidence="1">
    <location>
        <begin position="1"/>
        <end position="27"/>
    </location>
</feature>
<dbReference type="EMBL" id="SJPO01000002">
    <property type="protein sequence ID" value="TWT78217.1"/>
    <property type="molecule type" value="Genomic_DNA"/>
</dbReference>
<comment type="caution">
    <text evidence="2">The sequence shown here is derived from an EMBL/GenBank/DDBJ whole genome shotgun (WGS) entry which is preliminary data.</text>
</comment>
<keyword evidence="1" id="KW-0732">Signal</keyword>
<proteinExistence type="predicted"/>
<sequence length="94" mass="10838" precursor="true">MNGFNARRVVKRSAASALFALTLCPHAFGQAPPPAAPTTHIHPESAPFAGTHNYRSQAQPFRYGWFGAEHFYPTNQTHKTYYDDVVRWSRWRRY</sequence>
<gene>
    <name evidence="2" type="ORF">Pla123a_10070</name>
</gene>
<organism evidence="2 3">
    <name type="scientific">Posidoniimonas polymericola</name>
    <dbReference type="NCBI Taxonomy" id="2528002"/>
    <lineage>
        <taxon>Bacteria</taxon>
        <taxon>Pseudomonadati</taxon>
        <taxon>Planctomycetota</taxon>
        <taxon>Planctomycetia</taxon>
        <taxon>Pirellulales</taxon>
        <taxon>Lacipirellulaceae</taxon>
        <taxon>Posidoniimonas</taxon>
    </lineage>
</organism>
<dbReference type="OrthoDB" id="291882at2"/>
<dbReference type="RefSeq" id="WP_146584499.1">
    <property type="nucleotide sequence ID" value="NZ_SJPO01000002.1"/>
</dbReference>
<evidence type="ECO:0000256" key="1">
    <source>
        <dbReference type="SAM" id="SignalP"/>
    </source>
</evidence>
<evidence type="ECO:0000313" key="2">
    <source>
        <dbReference type="EMBL" id="TWT78217.1"/>
    </source>
</evidence>
<accession>A0A5C5YUH8</accession>
<keyword evidence="3" id="KW-1185">Reference proteome</keyword>
<reference evidence="2 3" key="1">
    <citation type="submission" date="2019-02" db="EMBL/GenBank/DDBJ databases">
        <title>Deep-cultivation of Planctomycetes and their phenomic and genomic characterization uncovers novel biology.</title>
        <authorList>
            <person name="Wiegand S."/>
            <person name="Jogler M."/>
            <person name="Boedeker C."/>
            <person name="Pinto D."/>
            <person name="Vollmers J."/>
            <person name="Rivas-Marin E."/>
            <person name="Kohn T."/>
            <person name="Peeters S.H."/>
            <person name="Heuer A."/>
            <person name="Rast P."/>
            <person name="Oberbeckmann S."/>
            <person name="Bunk B."/>
            <person name="Jeske O."/>
            <person name="Meyerdierks A."/>
            <person name="Storesund J.E."/>
            <person name="Kallscheuer N."/>
            <person name="Luecker S."/>
            <person name="Lage O.M."/>
            <person name="Pohl T."/>
            <person name="Merkel B.J."/>
            <person name="Hornburger P."/>
            <person name="Mueller R.-W."/>
            <person name="Bruemmer F."/>
            <person name="Labrenz M."/>
            <person name="Spormann A.M."/>
            <person name="Op Den Camp H."/>
            <person name="Overmann J."/>
            <person name="Amann R."/>
            <person name="Jetten M.S.M."/>
            <person name="Mascher T."/>
            <person name="Medema M.H."/>
            <person name="Devos D.P."/>
            <person name="Kaster A.-K."/>
            <person name="Ovreas L."/>
            <person name="Rohde M."/>
            <person name="Galperin M.Y."/>
            <person name="Jogler C."/>
        </authorList>
    </citation>
    <scope>NUCLEOTIDE SEQUENCE [LARGE SCALE GENOMIC DNA]</scope>
    <source>
        <strain evidence="2 3">Pla123a</strain>
    </source>
</reference>
<dbReference type="Proteomes" id="UP000318478">
    <property type="component" value="Unassembled WGS sequence"/>
</dbReference>
<evidence type="ECO:0000313" key="3">
    <source>
        <dbReference type="Proteomes" id="UP000318478"/>
    </source>
</evidence>
<feature type="chain" id="PRO_5022969933" evidence="1">
    <location>
        <begin position="28"/>
        <end position="94"/>
    </location>
</feature>
<dbReference type="AlphaFoldDB" id="A0A5C5YUH8"/>